<name>A0A2V4MWA0_9ACTN</name>
<dbReference type="AlphaFoldDB" id="A0A2V4MWA0"/>
<evidence type="ECO:0000313" key="3">
    <source>
        <dbReference type="Proteomes" id="UP000248039"/>
    </source>
</evidence>
<gene>
    <name evidence="2" type="ORF">C7C46_32830</name>
</gene>
<dbReference type="EMBL" id="PYBW01000221">
    <property type="protein sequence ID" value="PYC64782.1"/>
    <property type="molecule type" value="Genomic_DNA"/>
</dbReference>
<comment type="caution">
    <text evidence="2">The sequence shown here is derived from an EMBL/GenBank/DDBJ whole genome shotgun (WGS) entry which is preliminary data.</text>
</comment>
<evidence type="ECO:0000313" key="2">
    <source>
        <dbReference type="EMBL" id="PYC64782.1"/>
    </source>
</evidence>
<feature type="non-terminal residue" evidence="2">
    <location>
        <position position="75"/>
    </location>
</feature>
<organism evidence="2 3">
    <name type="scientific">Streptomyces tateyamensis</name>
    <dbReference type="NCBI Taxonomy" id="565073"/>
    <lineage>
        <taxon>Bacteria</taxon>
        <taxon>Bacillati</taxon>
        <taxon>Actinomycetota</taxon>
        <taxon>Actinomycetes</taxon>
        <taxon>Kitasatosporales</taxon>
        <taxon>Streptomycetaceae</taxon>
        <taxon>Streptomyces</taxon>
    </lineage>
</organism>
<proteinExistence type="predicted"/>
<sequence>AEAAALFAAAESVGEPGGPPGGSVTGGYLPFAAAYPALVRAGSGAGAYGRSGGAARGRGRVWRGPGAVGGPAGGG</sequence>
<protein>
    <submittedName>
        <fullName evidence="2">Uncharacterized protein</fullName>
    </submittedName>
</protein>
<feature type="compositionally biased region" description="Gly residues" evidence="1">
    <location>
        <begin position="66"/>
        <end position="75"/>
    </location>
</feature>
<keyword evidence="3" id="KW-1185">Reference proteome</keyword>
<evidence type="ECO:0000256" key="1">
    <source>
        <dbReference type="SAM" id="MobiDB-lite"/>
    </source>
</evidence>
<reference evidence="2 3" key="1">
    <citation type="submission" date="2018-03" db="EMBL/GenBank/DDBJ databases">
        <title>Bioinformatic expansion and discovery of thiopeptide antibiotics.</title>
        <authorList>
            <person name="Schwalen C.J."/>
            <person name="Hudson G.A."/>
            <person name="Mitchell D.A."/>
        </authorList>
    </citation>
    <scope>NUCLEOTIDE SEQUENCE [LARGE SCALE GENOMIC DNA]</scope>
    <source>
        <strain evidence="2 3">ATCC 21389</strain>
    </source>
</reference>
<feature type="region of interest" description="Disordered" evidence="1">
    <location>
        <begin position="49"/>
        <end position="75"/>
    </location>
</feature>
<feature type="non-terminal residue" evidence="2">
    <location>
        <position position="1"/>
    </location>
</feature>
<dbReference type="Proteomes" id="UP000248039">
    <property type="component" value="Unassembled WGS sequence"/>
</dbReference>
<accession>A0A2V4MWA0</accession>